<reference evidence="2" key="1">
    <citation type="submission" date="2018-02" db="EMBL/GenBank/DDBJ databases">
        <authorList>
            <person name="Clavel T."/>
            <person name="Strowig T."/>
        </authorList>
    </citation>
    <scope>NUCLEOTIDE SEQUENCE [LARGE SCALE GENOMIC DNA]</scope>
    <source>
        <strain evidence="2">DSM 100764</strain>
    </source>
</reference>
<dbReference type="Proteomes" id="UP000244925">
    <property type="component" value="Unassembled WGS sequence"/>
</dbReference>
<evidence type="ECO:0000313" key="1">
    <source>
        <dbReference type="EMBL" id="PWB06785.1"/>
    </source>
</evidence>
<evidence type="ECO:0008006" key="3">
    <source>
        <dbReference type="Google" id="ProtNLM"/>
    </source>
</evidence>
<organism evidence="1 2">
    <name type="scientific">Paramuribaculum intestinale</name>
    <dbReference type="NCBI Taxonomy" id="2094151"/>
    <lineage>
        <taxon>Bacteria</taxon>
        <taxon>Pseudomonadati</taxon>
        <taxon>Bacteroidota</taxon>
        <taxon>Bacteroidia</taxon>
        <taxon>Bacteroidales</taxon>
        <taxon>Muribaculaceae</taxon>
        <taxon>Paramuribaculum</taxon>
    </lineage>
</organism>
<dbReference type="RefSeq" id="WP_107036426.1">
    <property type="nucleotide sequence ID" value="NZ_CAOOXJ010000017.1"/>
</dbReference>
<dbReference type="EMBL" id="PUBV01000019">
    <property type="protein sequence ID" value="PWB06785.1"/>
    <property type="molecule type" value="Genomic_DNA"/>
</dbReference>
<evidence type="ECO:0000313" key="2">
    <source>
        <dbReference type="Proteomes" id="UP000244925"/>
    </source>
</evidence>
<comment type="caution">
    <text evidence="1">The sequence shown here is derived from an EMBL/GenBank/DDBJ whole genome shotgun (WGS) entry which is preliminary data.</text>
</comment>
<dbReference type="AlphaFoldDB" id="A0A2V1IVM7"/>
<name>A0A2V1IVM7_9BACT</name>
<proteinExistence type="predicted"/>
<gene>
    <name evidence="1" type="ORF">C5O25_09070</name>
</gene>
<accession>A0A2V1IVM7</accession>
<dbReference type="GeneID" id="93425721"/>
<keyword evidence="2" id="KW-1185">Reference proteome</keyword>
<protein>
    <recommendedName>
        <fullName evidence="3">Nucleoid-associated protein</fullName>
    </recommendedName>
</protein>
<sequence length="345" mass="39971">MELIDYQILCIYNNVGNASIADFQETENIEQYTKDLLTRAMNQQDRRYKFNENKRTTRERVLSIATKKSIDKFGLELGNDLAYSEKCKNDEIKHLKTQIPVGVLIVAYGMYDNREFVLLLKSDYDKFISEATGKIQSGLSLKNQIYKTCQFTIKRSAQEIEVSDITTSDSTKRQSEYWHKDFLELNPVYSDTENTDKAYSAIKKNILNPLQKESPSDHRTLKQLTVGYFRQSGTFDIDYYRDEVLGKYQPQEPERVNIDKLKSKVDKIKASKSFDPVFNKDTSVVKDRIKGSYKLTDEMDLKVKTDFPNPQNIILPFEGNGRKGITIISERGYIFAQDIKTNKLL</sequence>